<feature type="transmembrane region" description="Helical" evidence="8">
    <location>
        <begin position="309"/>
        <end position="328"/>
    </location>
</feature>
<feature type="transmembrane region" description="Helical" evidence="8">
    <location>
        <begin position="116"/>
        <end position="137"/>
    </location>
</feature>
<dbReference type="PROSITE" id="PS00216">
    <property type="entry name" value="SUGAR_TRANSPORT_1"/>
    <property type="match status" value="2"/>
</dbReference>
<feature type="transmembrane region" description="Helical" evidence="8">
    <location>
        <begin position="62"/>
        <end position="81"/>
    </location>
</feature>
<dbReference type="AlphaFoldDB" id="F8B4D1"/>
<feature type="transmembrane region" description="Helical" evidence="8">
    <location>
        <begin position="93"/>
        <end position="110"/>
    </location>
</feature>
<evidence type="ECO:0000256" key="2">
    <source>
        <dbReference type="ARBA" id="ARBA00022448"/>
    </source>
</evidence>
<evidence type="ECO:0000256" key="8">
    <source>
        <dbReference type="SAM" id="Phobius"/>
    </source>
</evidence>
<dbReference type="RefSeq" id="WP_013873539.1">
    <property type="nucleotide sequence ID" value="NC_015656.1"/>
</dbReference>
<dbReference type="PROSITE" id="PS50850">
    <property type="entry name" value="MFS"/>
    <property type="match status" value="1"/>
</dbReference>
<feature type="transmembrane region" description="Helical" evidence="8">
    <location>
        <begin position="184"/>
        <end position="202"/>
    </location>
</feature>
<evidence type="ECO:0000256" key="6">
    <source>
        <dbReference type="ARBA" id="ARBA00023136"/>
    </source>
</evidence>
<dbReference type="SUPFAM" id="SSF103473">
    <property type="entry name" value="MFS general substrate transporter"/>
    <property type="match status" value="2"/>
</dbReference>
<name>F8B4D1_9ACTN</name>
<dbReference type="InterPro" id="IPR036259">
    <property type="entry name" value="MFS_trans_sf"/>
</dbReference>
<dbReference type="Proteomes" id="UP000001549">
    <property type="component" value="Chromosome"/>
</dbReference>
<keyword evidence="6 8" id="KW-0472">Membrane</keyword>
<dbReference type="InterPro" id="IPR050171">
    <property type="entry name" value="MFS_Transporters"/>
</dbReference>
<comment type="subcellular location">
    <subcellularLocation>
        <location evidence="1">Cell membrane</location>
        <topology evidence="1">Multi-pass membrane protein</topology>
    </subcellularLocation>
</comment>
<protein>
    <submittedName>
        <fullName evidence="10">Major facilitator superfamily MFS_1</fullName>
    </submittedName>
</protein>
<feature type="domain" description="Major facilitator superfamily (MFS) profile" evidence="9">
    <location>
        <begin position="26"/>
        <end position="421"/>
    </location>
</feature>
<dbReference type="EMBL" id="CP002801">
    <property type="protein sequence ID" value="AEH09605.1"/>
    <property type="molecule type" value="Genomic_DNA"/>
</dbReference>
<sequence>MSAPTTVGSPAEPTVRLGLRENLPQFVLLVAVNALVGGMLGQERTVLPLLARDEFGLAGNTFMLTYILAFGATKAVTNFFAGTWSDRYGRKPVLIAGWLIALPVPALLAWGPSWGAIVFANVLLGVNQGLTWSTTVIMKIDLVGPSRRGLAMGFNEAAGYVAVAATAMATGAIAAHAGLRPEPFLLGATYAALGLGLSVLVVRETRGHARAEAARHPASANPEHHGELTTGQIARRTSLTDKALSSASWAGMVNNLNDALAWGVFPLLFAAHGLTVTEIAVLAAVYPAVWGAGQMLTGWWSDRIGRKHLITAGMLLQAAAIALVAAGTSVSAWAVAQVLLGAGTALVYPTLLAVIGDVAHPAWRARAVGVYRLWRDGGFAVGALLAGAVADLFSVQAAIWTVAALTAIAGLVVAVRMYETHPYNMTPMDCRPPLRRPTPATGQPGAVSGCPPHHPHRRPARHDSRVGRARPRHRNRTRSAPPEPR</sequence>
<proteinExistence type="predicted"/>
<keyword evidence="4 8" id="KW-0812">Transmembrane</keyword>
<dbReference type="InterPro" id="IPR020846">
    <property type="entry name" value="MFS_dom"/>
</dbReference>
<feature type="region of interest" description="Disordered" evidence="7">
    <location>
        <begin position="426"/>
        <end position="485"/>
    </location>
</feature>
<keyword evidence="11" id="KW-1185">Reference proteome</keyword>
<evidence type="ECO:0000313" key="10">
    <source>
        <dbReference type="EMBL" id="AEH09605.1"/>
    </source>
</evidence>
<evidence type="ECO:0000256" key="3">
    <source>
        <dbReference type="ARBA" id="ARBA00022475"/>
    </source>
</evidence>
<keyword evidence="5 8" id="KW-1133">Transmembrane helix</keyword>
<feature type="transmembrane region" description="Helical" evidence="8">
    <location>
        <begin position="334"/>
        <end position="356"/>
    </location>
</feature>
<dbReference type="InterPro" id="IPR005829">
    <property type="entry name" value="Sugar_transporter_CS"/>
</dbReference>
<dbReference type="Pfam" id="PF07690">
    <property type="entry name" value="MFS_1"/>
    <property type="match status" value="2"/>
</dbReference>
<keyword evidence="3" id="KW-1003">Cell membrane</keyword>
<evidence type="ECO:0000256" key="1">
    <source>
        <dbReference type="ARBA" id="ARBA00004651"/>
    </source>
</evidence>
<reference evidence="10 11" key="1">
    <citation type="submission" date="2011-05" db="EMBL/GenBank/DDBJ databases">
        <title>Complete sequence of chromosome of Frankia symbiont of Datisca glomerata.</title>
        <authorList>
            <consortium name="US DOE Joint Genome Institute"/>
            <person name="Lucas S."/>
            <person name="Han J."/>
            <person name="Lapidus A."/>
            <person name="Cheng J.-F."/>
            <person name="Goodwin L."/>
            <person name="Pitluck S."/>
            <person name="Peters L."/>
            <person name="Mikhailova N."/>
            <person name="Chertkov O."/>
            <person name="Teshima H."/>
            <person name="Han C."/>
            <person name="Tapia R."/>
            <person name="Land M."/>
            <person name="Hauser L."/>
            <person name="Kyrpides N."/>
            <person name="Ivanova N."/>
            <person name="Pagani I."/>
            <person name="Berry A."/>
            <person name="Pawlowski K."/>
            <person name="Persson T."/>
            <person name="Vanden Heuvel B."/>
            <person name="Benson D."/>
            <person name="Woyke T."/>
        </authorList>
    </citation>
    <scope>NUCLEOTIDE SEQUENCE [LARGE SCALE GENOMIC DNA]</scope>
    <source>
        <strain evidence="11">4085684</strain>
    </source>
</reference>
<keyword evidence="2" id="KW-0813">Transport</keyword>
<accession>F8B4D1</accession>
<dbReference type="InterPro" id="IPR011701">
    <property type="entry name" value="MFS"/>
</dbReference>
<dbReference type="CDD" id="cd17325">
    <property type="entry name" value="MFS_MdtG_SLC18_like"/>
    <property type="match status" value="1"/>
</dbReference>
<dbReference type="GO" id="GO:0005886">
    <property type="term" value="C:plasma membrane"/>
    <property type="evidence" value="ECO:0007669"/>
    <property type="project" value="UniProtKB-SubCell"/>
</dbReference>
<dbReference type="HOGENOM" id="CLU_035002_0_0_11"/>
<dbReference type="KEGG" id="fsy:FsymDg_2197"/>
<organism evidence="10 11">
    <name type="scientific">Candidatus Protofrankia datiscae</name>
    <dbReference type="NCBI Taxonomy" id="2716812"/>
    <lineage>
        <taxon>Bacteria</taxon>
        <taxon>Bacillati</taxon>
        <taxon>Actinomycetota</taxon>
        <taxon>Actinomycetes</taxon>
        <taxon>Frankiales</taxon>
        <taxon>Frankiaceae</taxon>
        <taxon>Protofrankia</taxon>
    </lineage>
</organism>
<evidence type="ECO:0000256" key="4">
    <source>
        <dbReference type="ARBA" id="ARBA00022692"/>
    </source>
</evidence>
<gene>
    <name evidence="10" type="ordered locus">FsymDg_2197</name>
</gene>
<feature type="compositionally biased region" description="Basic residues" evidence="7">
    <location>
        <begin position="467"/>
        <end position="477"/>
    </location>
</feature>
<dbReference type="PANTHER" id="PTHR23517">
    <property type="entry name" value="RESISTANCE PROTEIN MDTM, PUTATIVE-RELATED-RELATED"/>
    <property type="match status" value="1"/>
</dbReference>
<feature type="transmembrane region" description="Helical" evidence="8">
    <location>
        <begin position="157"/>
        <end position="178"/>
    </location>
</feature>
<dbReference type="Gene3D" id="1.20.1250.20">
    <property type="entry name" value="MFS general substrate transporter like domains"/>
    <property type="match status" value="2"/>
</dbReference>
<dbReference type="PANTHER" id="PTHR23517:SF3">
    <property type="entry name" value="INTEGRAL MEMBRANE TRANSPORT PROTEIN"/>
    <property type="match status" value="1"/>
</dbReference>
<dbReference type="eggNOG" id="COG2814">
    <property type="taxonomic scope" value="Bacteria"/>
</dbReference>
<feature type="transmembrane region" description="Helical" evidence="8">
    <location>
        <begin position="399"/>
        <end position="418"/>
    </location>
</feature>
<evidence type="ECO:0000259" key="9">
    <source>
        <dbReference type="PROSITE" id="PS50850"/>
    </source>
</evidence>
<dbReference type="GO" id="GO:0022857">
    <property type="term" value="F:transmembrane transporter activity"/>
    <property type="evidence" value="ECO:0007669"/>
    <property type="project" value="InterPro"/>
</dbReference>
<evidence type="ECO:0000256" key="5">
    <source>
        <dbReference type="ARBA" id="ARBA00022989"/>
    </source>
</evidence>
<dbReference type="STRING" id="656024.FsymDg_2197"/>
<feature type="region of interest" description="Disordered" evidence="7">
    <location>
        <begin position="211"/>
        <end position="232"/>
    </location>
</feature>
<evidence type="ECO:0000256" key="7">
    <source>
        <dbReference type="SAM" id="MobiDB-lite"/>
    </source>
</evidence>
<evidence type="ECO:0000313" key="11">
    <source>
        <dbReference type="Proteomes" id="UP000001549"/>
    </source>
</evidence>